<dbReference type="Proteomes" id="UP001497744">
    <property type="component" value="Unassembled WGS sequence"/>
</dbReference>
<dbReference type="GO" id="GO:0006368">
    <property type="term" value="P:transcription elongation by RNA polymerase II"/>
    <property type="evidence" value="ECO:0007669"/>
    <property type="project" value="InterPro"/>
</dbReference>
<dbReference type="GeneID" id="94192342"/>
<organism evidence="2 3">
    <name type="scientific">Babesia caballi</name>
    <dbReference type="NCBI Taxonomy" id="5871"/>
    <lineage>
        <taxon>Eukaryota</taxon>
        <taxon>Sar</taxon>
        <taxon>Alveolata</taxon>
        <taxon>Apicomplexa</taxon>
        <taxon>Aconoidasida</taxon>
        <taxon>Piroplasmida</taxon>
        <taxon>Babesiidae</taxon>
        <taxon>Babesia</taxon>
    </lineage>
</organism>
<keyword evidence="3" id="KW-1185">Reference proteome</keyword>
<evidence type="ECO:0000313" key="2">
    <source>
        <dbReference type="EMBL" id="GIX60859.1"/>
    </source>
</evidence>
<comment type="caution">
    <text evidence="2">The sequence shown here is derived from an EMBL/GenBank/DDBJ whole genome shotgun (WGS) entry which is preliminary data.</text>
</comment>
<dbReference type="InterPro" id="IPR007149">
    <property type="entry name" value="Leo1"/>
</dbReference>
<accession>A0AAV4LM07</accession>
<sequence>MAANDDAEHGLFEDSEDSVAEPDAAPYLTTVEDTPAGALPAPSQGHASEADPEPEPEPIESKLLNKSIKRSTYPGRDHHLVICKFPPTFCMATTPFTEAEERQVMHDNRKLLEDPVCDDISAMMRWRLSAPSPGSDAPFGAIETNTHFVEWDDGTLTLFVGKTPLNVDCRSETVFLLEDSRPDLKHVHAVITERLQTKFSNILKNKFLRSKEVDAKRQRMTLTSIADAVSSTLSLQRHRLVSRENDRFRRLQQSTAYHARGLTRKFLESDSESP</sequence>
<proteinExistence type="predicted"/>
<dbReference type="Pfam" id="PF04004">
    <property type="entry name" value="Leo1"/>
    <property type="match status" value="1"/>
</dbReference>
<evidence type="ECO:0000313" key="3">
    <source>
        <dbReference type="Proteomes" id="UP001497744"/>
    </source>
</evidence>
<protein>
    <submittedName>
        <fullName evidence="2">Paf1/RNA polymerase II complex component LEO1</fullName>
    </submittedName>
</protein>
<dbReference type="AlphaFoldDB" id="A0AAV4LM07"/>
<dbReference type="GO" id="GO:0016593">
    <property type="term" value="C:Cdc73/Paf1 complex"/>
    <property type="evidence" value="ECO:0007669"/>
    <property type="project" value="InterPro"/>
</dbReference>
<dbReference type="EMBL" id="BPLF01000001">
    <property type="protein sequence ID" value="GIX60859.1"/>
    <property type="molecule type" value="Genomic_DNA"/>
</dbReference>
<feature type="compositionally biased region" description="Basic and acidic residues" evidence="1">
    <location>
        <begin position="1"/>
        <end position="12"/>
    </location>
</feature>
<gene>
    <name evidence="2" type="ORF">BcabD6B2_02940</name>
</gene>
<dbReference type="RefSeq" id="XP_067712930.1">
    <property type="nucleotide sequence ID" value="XM_067856829.1"/>
</dbReference>
<evidence type="ECO:0000256" key="1">
    <source>
        <dbReference type="SAM" id="MobiDB-lite"/>
    </source>
</evidence>
<name>A0AAV4LM07_BABCB</name>
<reference evidence="2 3" key="1">
    <citation type="submission" date="2021-06" db="EMBL/GenBank/DDBJ databases">
        <title>Genome sequence of Babesia caballi.</title>
        <authorList>
            <person name="Yamagishi J."/>
            <person name="Kidaka T."/>
            <person name="Ochi A."/>
        </authorList>
    </citation>
    <scope>NUCLEOTIDE SEQUENCE [LARGE SCALE GENOMIC DNA]</scope>
    <source>
        <strain evidence="2">USDA-D6B2</strain>
    </source>
</reference>
<feature type="region of interest" description="Disordered" evidence="1">
    <location>
        <begin position="1"/>
        <end position="59"/>
    </location>
</feature>